<dbReference type="PANTHER" id="PTHR43133">
    <property type="entry name" value="RNA POLYMERASE ECF-TYPE SIGMA FACTO"/>
    <property type="match status" value="1"/>
</dbReference>
<keyword evidence="2" id="KW-0805">Transcription regulation</keyword>
<keyword evidence="4" id="KW-0238">DNA-binding</keyword>
<sequence length="586" mass="61348">MSATARGLFGVLGRVAPPADSDSALLDRYARTADAEAFAAVVRRHGPMVSAVCRRRLGHTADAEDAFQAVFLALAKSAGRVQALPAWLYRAAYLVALKAAGRRARGRSEPLPDEVPMPEPPPAWETAEVRAAVDAEVAGLPEKLRAVVVLVLLEGRTNTDAAAALGIPAGTVDSRLHAARKTLQARLTRRGVAVGAGVMFDQVLGGPVGAAGPRVMKLIADTIPAVLAEAARPGSGAVPAAVSDLSRGITTMTTNVRALAALGLAVGLLGTAGAGMYLTAAPEPSPVAAAAQEPKQDAPPAKKKADPVPQKWPTPAGALAVAALLDEKFGKEVPNGTPLRELLDDIEERTELIVRVDVAAFRRLEAFSGAEGEFNAETFLQTLYDSKPILPRRAERLPIRDVLGDALAQAKGAIPCTYQVRGNQLVIVPAYRPPQRPGSNPLAPSEDEGDAPTLSPNVIHEQIYGGVVSVVADNKPLEDILADLRKQTGANIVLDPRASLKEAGGRNGFSLTMSDVRLYDALRVIADMADLKMVYAGNIYYVTTAENARTFQPARPTPQAQPQPSVYPPGVGVPLGLGGTAPGGVR</sequence>
<dbReference type="Gene3D" id="1.10.1740.10">
    <property type="match status" value="1"/>
</dbReference>
<evidence type="ECO:0000259" key="8">
    <source>
        <dbReference type="Pfam" id="PF08281"/>
    </source>
</evidence>
<evidence type="ECO:0000256" key="3">
    <source>
        <dbReference type="ARBA" id="ARBA00023082"/>
    </source>
</evidence>
<feature type="compositionally biased region" description="Pro residues" evidence="6">
    <location>
        <begin position="555"/>
        <end position="567"/>
    </location>
</feature>
<protein>
    <submittedName>
        <fullName evidence="9">ECF RNA polymerase sigma factor SigE</fullName>
    </submittedName>
</protein>
<organism evidence="9 10">
    <name type="scientific">Urbifossiella limnaea</name>
    <dbReference type="NCBI Taxonomy" id="2528023"/>
    <lineage>
        <taxon>Bacteria</taxon>
        <taxon>Pseudomonadati</taxon>
        <taxon>Planctomycetota</taxon>
        <taxon>Planctomycetia</taxon>
        <taxon>Gemmatales</taxon>
        <taxon>Gemmataceae</taxon>
        <taxon>Urbifossiella</taxon>
    </lineage>
</organism>
<dbReference type="AlphaFoldDB" id="A0A517XMJ2"/>
<evidence type="ECO:0000256" key="5">
    <source>
        <dbReference type="ARBA" id="ARBA00023163"/>
    </source>
</evidence>
<dbReference type="GO" id="GO:0016987">
    <property type="term" value="F:sigma factor activity"/>
    <property type="evidence" value="ECO:0007669"/>
    <property type="project" value="UniProtKB-KW"/>
</dbReference>
<dbReference type="InterPro" id="IPR007627">
    <property type="entry name" value="RNA_pol_sigma70_r2"/>
</dbReference>
<feature type="compositionally biased region" description="Gly residues" evidence="6">
    <location>
        <begin position="573"/>
        <end position="586"/>
    </location>
</feature>
<dbReference type="InterPro" id="IPR013325">
    <property type="entry name" value="RNA_pol_sigma_r2"/>
</dbReference>
<feature type="domain" description="RNA polymerase sigma-70 region 2" evidence="7">
    <location>
        <begin position="42"/>
        <end position="104"/>
    </location>
</feature>
<evidence type="ECO:0000256" key="4">
    <source>
        <dbReference type="ARBA" id="ARBA00023125"/>
    </source>
</evidence>
<evidence type="ECO:0000259" key="7">
    <source>
        <dbReference type="Pfam" id="PF04542"/>
    </source>
</evidence>
<dbReference type="PANTHER" id="PTHR43133:SF8">
    <property type="entry name" value="RNA POLYMERASE SIGMA FACTOR HI_1459-RELATED"/>
    <property type="match status" value="1"/>
</dbReference>
<keyword evidence="3" id="KW-0731">Sigma factor</keyword>
<evidence type="ECO:0000313" key="9">
    <source>
        <dbReference type="EMBL" id="QDU18702.1"/>
    </source>
</evidence>
<dbReference type="KEGG" id="uli:ETAA1_05950"/>
<accession>A0A517XMJ2</accession>
<evidence type="ECO:0000256" key="2">
    <source>
        <dbReference type="ARBA" id="ARBA00023015"/>
    </source>
</evidence>
<evidence type="ECO:0000313" key="10">
    <source>
        <dbReference type="Proteomes" id="UP000319576"/>
    </source>
</evidence>
<dbReference type="Gene3D" id="1.10.10.10">
    <property type="entry name" value="Winged helix-like DNA-binding domain superfamily/Winged helix DNA-binding domain"/>
    <property type="match status" value="1"/>
</dbReference>
<dbReference type="GO" id="GO:0006352">
    <property type="term" value="P:DNA-templated transcription initiation"/>
    <property type="evidence" value="ECO:0007669"/>
    <property type="project" value="InterPro"/>
</dbReference>
<feature type="region of interest" description="Disordered" evidence="6">
    <location>
        <begin position="287"/>
        <end position="312"/>
    </location>
</feature>
<dbReference type="GO" id="GO:0003677">
    <property type="term" value="F:DNA binding"/>
    <property type="evidence" value="ECO:0007669"/>
    <property type="project" value="UniProtKB-KW"/>
</dbReference>
<dbReference type="EMBL" id="CP036273">
    <property type="protein sequence ID" value="QDU18702.1"/>
    <property type="molecule type" value="Genomic_DNA"/>
</dbReference>
<name>A0A517XMJ2_9BACT</name>
<dbReference type="InterPro" id="IPR013324">
    <property type="entry name" value="RNA_pol_sigma_r3/r4-like"/>
</dbReference>
<comment type="similarity">
    <text evidence="1">Belongs to the sigma-70 factor family. ECF subfamily.</text>
</comment>
<keyword evidence="5" id="KW-0804">Transcription</keyword>
<gene>
    <name evidence="9" type="primary">sigE_2</name>
    <name evidence="9" type="ORF">ETAA1_05950</name>
</gene>
<dbReference type="InterPro" id="IPR014284">
    <property type="entry name" value="RNA_pol_sigma-70_dom"/>
</dbReference>
<proteinExistence type="inferred from homology"/>
<feature type="region of interest" description="Disordered" evidence="6">
    <location>
        <begin position="552"/>
        <end position="586"/>
    </location>
</feature>
<dbReference type="Proteomes" id="UP000319576">
    <property type="component" value="Chromosome"/>
</dbReference>
<dbReference type="SUPFAM" id="SSF88946">
    <property type="entry name" value="Sigma2 domain of RNA polymerase sigma factors"/>
    <property type="match status" value="1"/>
</dbReference>
<feature type="region of interest" description="Disordered" evidence="6">
    <location>
        <begin position="431"/>
        <end position="455"/>
    </location>
</feature>
<evidence type="ECO:0000256" key="6">
    <source>
        <dbReference type="SAM" id="MobiDB-lite"/>
    </source>
</evidence>
<feature type="domain" description="RNA polymerase sigma factor 70 region 4 type 2" evidence="8">
    <location>
        <begin position="132"/>
        <end position="183"/>
    </location>
</feature>
<evidence type="ECO:0000256" key="1">
    <source>
        <dbReference type="ARBA" id="ARBA00010641"/>
    </source>
</evidence>
<dbReference type="Gene3D" id="3.55.50.30">
    <property type="match status" value="1"/>
</dbReference>
<dbReference type="InterPro" id="IPR039425">
    <property type="entry name" value="RNA_pol_sigma-70-like"/>
</dbReference>
<dbReference type="Pfam" id="PF04542">
    <property type="entry name" value="Sigma70_r2"/>
    <property type="match status" value="1"/>
</dbReference>
<dbReference type="SUPFAM" id="SSF88659">
    <property type="entry name" value="Sigma3 and sigma4 domains of RNA polymerase sigma factors"/>
    <property type="match status" value="1"/>
</dbReference>
<dbReference type="InterPro" id="IPR013249">
    <property type="entry name" value="RNA_pol_sigma70_r4_t2"/>
</dbReference>
<keyword evidence="10" id="KW-1185">Reference proteome</keyword>
<dbReference type="NCBIfam" id="TIGR02937">
    <property type="entry name" value="sigma70-ECF"/>
    <property type="match status" value="1"/>
</dbReference>
<dbReference type="Pfam" id="PF08281">
    <property type="entry name" value="Sigma70_r4_2"/>
    <property type="match status" value="1"/>
</dbReference>
<dbReference type="InterPro" id="IPR036388">
    <property type="entry name" value="WH-like_DNA-bd_sf"/>
</dbReference>
<reference evidence="9 10" key="1">
    <citation type="submission" date="2019-02" db="EMBL/GenBank/DDBJ databases">
        <title>Deep-cultivation of Planctomycetes and their phenomic and genomic characterization uncovers novel biology.</title>
        <authorList>
            <person name="Wiegand S."/>
            <person name="Jogler M."/>
            <person name="Boedeker C."/>
            <person name="Pinto D."/>
            <person name="Vollmers J."/>
            <person name="Rivas-Marin E."/>
            <person name="Kohn T."/>
            <person name="Peeters S.H."/>
            <person name="Heuer A."/>
            <person name="Rast P."/>
            <person name="Oberbeckmann S."/>
            <person name="Bunk B."/>
            <person name="Jeske O."/>
            <person name="Meyerdierks A."/>
            <person name="Storesund J.E."/>
            <person name="Kallscheuer N."/>
            <person name="Luecker S."/>
            <person name="Lage O.M."/>
            <person name="Pohl T."/>
            <person name="Merkel B.J."/>
            <person name="Hornburger P."/>
            <person name="Mueller R.-W."/>
            <person name="Bruemmer F."/>
            <person name="Labrenz M."/>
            <person name="Spormann A.M."/>
            <person name="Op den Camp H."/>
            <person name="Overmann J."/>
            <person name="Amann R."/>
            <person name="Jetten M.S.M."/>
            <person name="Mascher T."/>
            <person name="Medema M.H."/>
            <person name="Devos D.P."/>
            <person name="Kaster A.-K."/>
            <person name="Ovreas L."/>
            <person name="Rohde M."/>
            <person name="Galperin M.Y."/>
            <person name="Jogler C."/>
        </authorList>
    </citation>
    <scope>NUCLEOTIDE SEQUENCE [LARGE SCALE GENOMIC DNA]</scope>
    <source>
        <strain evidence="9 10">ETA_A1</strain>
    </source>
</reference>
<dbReference type="RefSeq" id="WP_145234161.1">
    <property type="nucleotide sequence ID" value="NZ_CP036273.1"/>
</dbReference>
<dbReference type="OrthoDB" id="9795666at2"/>